<reference evidence="1" key="1">
    <citation type="submission" date="2021-12" db="EMBL/GenBank/DDBJ databases">
        <authorList>
            <person name="Zaccaron A."/>
            <person name="Stergiopoulos I."/>
        </authorList>
    </citation>
    <scope>NUCLEOTIDE SEQUENCE</scope>
    <source>
        <strain evidence="1">Race5_Kim</strain>
    </source>
</reference>
<dbReference type="OMA" id="QDARTEW"/>
<sequence length="288" mass="33354">MDDVRSVVHGLVESMQQELVRDLLILPPNDGQDWKPEILPRISIEKLFDNPAELTAGWSWLQDARTEWTVGGADWMYGADVRGFDDVQWNDRGIEQYFRAVRRWKEQLIVLVHLSAGAPARATELMSIQHKNGPEAKSQRGIFIENQMMAFVTTYYKGYSAGGRFKVIHRFVPEEVAELVAYYLWLVQPFVEYLQFVSKQYIGEPSSFLWEPEPEEDWEAGEDEEIDEELNDEDTHIDQGEEICSAVPANVDGFWDTNRVRKVMQRETEKRIAVRIGVALWRQAYPAI</sequence>
<gene>
    <name evidence="1" type="ORF">CLAFUR5_12423</name>
</gene>
<organism evidence="1 2">
    <name type="scientific">Passalora fulva</name>
    <name type="common">Tomato leaf mold</name>
    <name type="synonym">Cladosporium fulvum</name>
    <dbReference type="NCBI Taxonomy" id="5499"/>
    <lineage>
        <taxon>Eukaryota</taxon>
        <taxon>Fungi</taxon>
        <taxon>Dikarya</taxon>
        <taxon>Ascomycota</taxon>
        <taxon>Pezizomycotina</taxon>
        <taxon>Dothideomycetes</taxon>
        <taxon>Dothideomycetidae</taxon>
        <taxon>Mycosphaerellales</taxon>
        <taxon>Mycosphaerellaceae</taxon>
        <taxon>Fulvia</taxon>
    </lineage>
</organism>
<keyword evidence="2" id="KW-1185">Reference proteome</keyword>
<protein>
    <submittedName>
        <fullName evidence="1">Uncharacterized protein</fullName>
    </submittedName>
</protein>
<evidence type="ECO:0000313" key="2">
    <source>
        <dbReference type="Proteomes" id="UP000756132"/>
    </source>
</evidence>
<dbReference type="RefSeq" id="XP_047767424.1">
    <property type="nucleotide sequence ID" value="XM_047911571.1"/>
</dbReference>
<evidence type="ECO:0000313" key="1">
    <source>
        <dbReference type="EMBL" id="UJO23058.1"/>
    </source>
</evidence>
<name>A0A9Q8PIG8_PASFU</name>
<dbReference type="AlphaFoldDB" id="A0A9Q8PIG8"/>
<dbReference type="KEGG" id="ffu:CLAFUR5_12423"/>
<dbReference type="Proteomes" id="UP000756132">
    <property type="component" value="Chromosome 10"/>
</dbReference>
<proteinExistence type="predicted"/>
<dbReference type="GeneID" id="71992301"/>
<dbReference type="EMBL" id="CP090172">
    <property type="protein sequence ID" value="UJO23058.1"/>
    <property type="molecule type" value="Genomic_DNA"/>
</dbReference>
<reference evidence="1" key="2">
    <citation type="journal article" date="2022" name="Microb. Genom.">
        <title>A chromosome-scale genome assembly of the tomato pathogen Cladosporium fulvum reveals a compartmentalized genome architecture and the presence of a dispensable chromosome.</title>
        <authorList>
            <person name="Zaccaron A.Z."/>
            <person name="Chen L.H."/>
            <person name="Samaras A."/>
            <person name="Stergiopoulos I."/>
        </authorList>
    </citation>
    <scope>NUCLEOTIDE SEQUENCE</scope>
    <source>
        <strain evidence="1">Race5_Kim</strain>
    </source>
</reference>
<accession>A0A9Q8PIG8</accession>
<dbReference type="OrthoDB" id="2608216at2759"/>